<evidence type="ECO:0000256" key="1">
    <source>
        <dbReference type="ARBA" id="ARBA00005641"/>
    </source>
</evidence>
<evidence type="ECO:0000256" key="4">
    <source>
        <dbReference type="RuleBase" id="RU361153"/>
    </source>
</evidence>
<dbReference type="PANTHER" id="PTHR31263">
    <property type="entry name" value="CELLULASE FAMILY PROTEIN (AFU_ORTHOLOGUE AFUA_5G14560)"/>
    <property type="match status" value="1"/>
</dbReference>
<dbReference type="OMA" id="APCYKCT"/>
<dbReference type="Pfam" id="PF00150">
    <property type="entry name" value="Cellulase"/>
    <property type="match status" value="1"/>
</dbReference>
<dbReference type="GO" id="GO:0000272">
    <property type="term" value="P:polysaccharide catabolic process"/>
    <property type="evidence" value="ECO:0007669"/>
    <property type="project" value="InterPro"/>
</dbReference>
<keyword evidence="3 4" id="KW-0326">Glycosidase</keyword>
<evidence type="ECO:0000256" key="2">
    <source>
        <dbReference type="ARBA" id="ARBA00022801"/>
    </source>
</evidence>
<dbReference type="OrthoDB" id="442731at2759"/>
<evidence type="ECO:0000256" key="5">
    <source>
        <dbReference type="SAM" id="SignalP"/>
    </source>
</evidence>
<dbReference type="EMBL" id="CM027683">
    <property type="protein sequence ID" value="KAG0533706.1"/>
    <property type="molecule type" value="Genomic_DNA"/>
</dbReference>
<gene>
    <name evidence="7" type="ORF">BDA96_04G216000</name>
</gene>
<feature type="signal peptide" evidence="5">
    <location>
        <begin position="1"/>
        <end position="21"/>
    </location>
</feature>
<feature type="chain" id="PRO_5037847580" description="Glycoside hydrolase family 5 domain-containing protein" evidence="5">
    <location>
        <begin position="22"/>
        <end position="570"/>
    </location>
</feature>
<comment type="similarity">
    <text evidence="1 4">Belongs to the glycosyl hydrolase 5 (cellulase A) family.</text>
</comment>
<keyword evidence="2 4" id="KW-0378">Hydrolase</keyword>
<dbReference type="KEGG" id="sbi:8070607"/>
<comment type="caution">
    <text evidence="7">The sequence shown here is derived from an EMBL/GenBank/DDBJ whole genome shotgun (WGS) entry which is preliminary data.</text>
</comment>
<dbReference type="PANTHER" id="PTHR31263:SF0">
    <property type="entry name" value="CELLULASE FAMILY PROTEIN (AFU_ORTHOLOGUE AFUA_5G14560)"/>
    <property type="match status" value="1"/>
</dbReference>
<accession>A0A921R760</accession>
<dbReference type="SUPFAM" id="SSF51445">
    <property type="entry name" value="(Trans)glycosidases"/>
    <property type="match status" value="1"/>
</dbReference>
<proteinExistence type="inferred from homology"/>
<dbReference type="InterPro" id="IPR001547">
    <property type="entry name" value="Glyco_hydro_5"/>
</dbReference>
<keyword evidence="5" id="KW-0732">Signal</keyword>
<reference evidence="7" key="2">
    <citation type="submission" date="2020-10" db="EMBL/GenBank/DDBJ databases">
        <authorList>
            <person name="Cooper E.A."/>
            <person name="Brenton Z.W."/>
            <person name="Flinn B.S."/>
            <person name="Jenkins J."/>
            <person name="Shu S."/>
            <person name="Flowers D."/>
            <person name="Luo F."/>
            <person name="Wang Y."/>
            <person name="Xia P."/>
            <person name="Barry K."/>
            <person name="Daum C."/>
            <person name="Lipzen A."/>
            <person name="Yoshinaga Y."/>
            <person name="Schmutz J."/>
            <person name="Saski C."/>
            <person name="Vermerris W."/>
            <person name="Kresovich S."/>
        </authorList>
    </citation>
    <scope>NUCLEOTIDE SEQUENCE</scope>
</reference>
<protein>
    <recommendedName>
        <fullName evidence="6">Glycoside hydrolase family 5 domain-containing protein</fullName>
    </recommendedName>
</protein>
<sequence>MWLVSSTLRAGLCLLLAVVLAGHGEPAAAVTLSTSSRWIVDPAGHRVKLACVNWPSHLDPVVTEGLGRQPVGAITGMIVSMGFNCVRLTYPIALATNASLSALTVRQSLLAHGLSETVGGVEVNNPSFLDLTLIDSLKAVVNALGEKNVMVILDNHISTPGWCCSNDDGNGFFGDRDFDPNVWVDGLGSMATTFADVPNVVGMSLRNELRGPRQNSEDWYTYMQRGAEAVHAANPRALVIMGGLSYDYDLSFLAARQVGVSFAAENKLVFEVHWYSFSDARAWEAEGANEVCGRAARDFARRGAFLLAGGFPLFLSEFGADSRGGDRKDNRYFPCAAAVAAEHDVDWAYWALQGSYALRQGVVGMDEVYGVLDWSWSKPRNQTVLPRIQALQRPLQGPGYGEALPYTVLFHPLTGLCAVRRASAAAATTLELGPCNETDAWAYAPPSSTLVLRDAAAAAGGLPTCLRAEGRGQPARLGTNACGDPLSTWRLATDSAMHVAVDAAALGLGGGEDGGGGSGMLCLDVGTDGRSIVTNPCACQRGDGACDPEGQWFKLVTSTRRVARRPAMLA</sequence>
<organism evidence="7 8">
    <name type="scientific">Sorghum bicolor</name>
    <name type="common">Sorghum</name>
    <name type="synonym">Sorghum vulgare</name>
    <dbReference type="NCBI Taxonomy" id="4558"/>
    <lineage>
        <taxon>Eukaryota</taxon>
        <taxon>Viridiplantae</taxon>
        <taxon>Streptophyta</taxon>
        <taxon>Embryophyta</taxon>
        <taxon>Tracheophyta</taxon>
        <taxon>Spermatophyta</taxon>
        <taxon>Magnoliopsida</taxon>
        <taxon>Liliopsida</taxon>
        <taxon>Poales</taxon>
        <taxon>Poaceae</taxon>
        <taxon>PACMAD clade</taxon>
        <taxon>Panicoideae</taxon>
        <taxon>Andropogonodae</taxon>
        <taxon>Andropogoneae</taxon>
        <taxon>Sorghinae</taxon>
        <taxon>Sorghum</taxon>
    </lineage>
</organism>
<dbReference type="Gramene" id="EES05369">
    <property type="protein sequence ID" value="EES05369"/>
    <property type="gene ID" value="SORBI_3004G202800"/>
</dbReference>
<dbReference type="Gene3D" id="3.20.20.80">
    <property type="entry name" value="Glycosidases"/>
    <property type="match status" value="1"/>
</dbReference>
<name>A0A921R760_SORBI</name>
<dbReference type="AlphaFoldDB" id="A0A921R760"/>
<evidence type="ECO:0000259" key="6">
    <source>
        <dbReference type="Pfam" id="PF00150"/>
    </source>
</evidence>
<dbReference type="GO" id="GO:0004553">
    <property type="term" value="F:hydrolase activity, hydrolyzing O-glycosyl compounds"/>
    <property type="evidence" value="ECO:0007669"/>
    <property type="project" value="InterPro"/>
</dbReference>
<evidence type="ECO:0000256" key="3">
    <source>
        <dbReference type="ARBA" id="ARBA00023295"/>
    </source>
</evidence>
<dbReference type="Proteomes" id="UP000807115">
    <property type="component" value="Chromosome 4"/>
</dbReference>
<reference evidence="7" key="1">
    <citation type="journal article" date="2019" name="BMC Genomics">
        <title>A new reference genome for Sorghum bicolor reveals high levels of sequence similarity between sweet and grain genotypes: implications for the genetics of sugar metabolism.</title>
        <authorList>
            <person name="Cooper E.A."/>
            <person name="Brenton Z.W."/>
            <person name="Flinn B.S."/>
            <person name="Jenkins J."/>
            <person name="Shu S."/>
            <person name="Flowers D."/>
            <person name="Luo F."/>
            <person name="Wang Y."/>
            <person name="Xia P."/>
            <person name="Barry K."/>
            <person name="Daum C."/>
            <person name="Lipzen A."/>
            <person name="Yoshinaga Y."/>
            <person name="Schmutz J."/>
            <person name="Saski C."/>
            <person name="Vermerris W."/>
            <person name="Kresovich S."/>
        </authorList>
    </citation>
    <scope>NUCLEOTIDE SEQUENCE</scope>
</reference>
<feature type="domain" description="Glycoside hydrolase family 5" evidence="6">
    <location>
        <begin position="77"/>
        <end position="353"/>
    </location>
</feature>
<evidence type="ECO:0000313" key="7">
    <source>
        <dbReference type="EMBL" id="KAG0533706.1"/>
    </source>
</evidence>
<dbReference type="InterPro" id="IPR017853">
    <property type="entry name" value="GH"/>
</dbReference>
<evidence type="ECO:0000313" key="8">
    <source>
        <dbReference type="Proteomes" id="UP000807115"/>
    </source>
</evidence>